<accession>A0ABV9TXK8</accession>
<dbReference type="Pfam" id="PF17137">
    <property type="entry name" value="DUF5110"/>
    <property type="match status" value="1"/>
</dbReference>
<evidence type="ECO:0000259" key="7">
    <source>
        <dbReference type="Pfam" id="PF17137"/>
    </source>
</evidence>
<evidence type="ECO:0000259" key="5">
    <source>
        <dbReference type="Pfam" id="PF01055"/>
    </source>
</evidence>
<keyword evidence="2" id="KW-0326">Glycosidase</keyword>
<dbReference type="PANTHER" id="PTHR43863">
    <property type="entry name" value="HYDROLASE, PUTATIVE (AFU_ORTHOLOGUE AFUA_1G03140)-RELATED"/>
    <property type="match status" value="1"/>
</dbReference>
<evidence type="ECO:0000256" key="1">
    <source>
        <dbReference type="ARBA" id="ARBA00007806"/>
    </source>
</evidence>
<keyword evidence="4" id="KW-0732">Signal</keyword>
<dbReference type="InterPro" id="IPR011013">
    <property type="entry name" value="Gal_mutarotase_sf_dom"/>
</dbReference>
<dbReference type="RefSeq" id="WP_378253833.1">
    <property type="nucleotide sequence ID" value="NZ_JBHSIT010000003.1"/>
</dbReference>
<evidence type="ECO:0000259" key="6">
    <source>
        <dbReference type="Pfam" id="PF13802"/>
    </source>
</evidence>
<feature type="domain" description="Glycosyl hydrolase family 31 C-terminal" evidence="8">
    <location>
        <begin position="529"/>
        <end position="612"/>
    </location>
</feature>
<comment type="caution">
    <text evidence="9">The sequence shown here is derived from an EMBL/GenBank/DDBJ whole genome shotgun (WGS) entry which is preliminary data.</text>
</comment>
<evidence type="ECO:0000313" key="9">
    <source>
        <dbReference type="EMBL" id="MFC4907765.1"/>
    </source>
</evidence>
<protein>
    <submittedName>
        <fullName evidence="9">TIM-barrel domain-containing protein</fullName>
    </submittedName>
</protein>
<comment type="similarity">
    <text evidence="1 2">Belongs to the glycosyl hydrolase 31 family.</text>
</comment>
<dbReference type="InterPro" id="IPR013780">
    <property type="entry name" value="Glyco_hydro_b"/>
</dbReference>
<dbReference type="Gene3D" id="2.60.40.1180">
    <property type="entry name" value="Golgi alpha-mannosidase II"/>
    <property type="match status" value="2"/>
</dbReference>
<dbReference type="Proteomes" id="UP001595872">
    <property type="component" value="Unassembled WGS sequence"/>
</dbReference>
<evidence type="ECO:0000256" key="3">
    <source>
        <dbReference type="SAM" id="MobiDB-lite"/>
    </source>
</evidence>
<dbReference type="Gene3D" id="2.60.40.1760">
    <property type="entry name" value="glycosyl hydrolase (family 31)"/>
    <property type="match status" value="1"/>
</dbReference>
<gene>
    <name evidence="9" type="ORF">ACFPCY_10570</name>
</gene>
<dbReference type="InterPro" id="IPR051816">
    <property type="entry name" value="Glycosyl_Hydrolase_31"/>
</dbReference>
<dbReference type="Gene3D" id="3.20.20.80">
    <property type="entry name" value="Glycosidases"/>
    <property type="match status" value="1"/>
</dbReference>
<dbReference type="InterPro" id="IPR017853">
    <property type="entry name" value="GH"/>
</dbReference>
<evidence type="ECO:0000313" key="10">
    <source>
        <dbReference type="Proteomes" id="UP001595872"/>
    </source>
</evidence>
<dbReference type="Pfam" id="PF01055">
    <property type="entry name" value="Glyco_hydro_31_2nd"/>
    <property type="match status" value="1"/>
</dbReference>
<name>A0ABV9TXK8_9ACTN</name>
<feature type="region of interest" description="Disordered" evidence="3">
    <location>
        <begin position="79"/>
        <end position="100"/>
    </location>
</feature>
<feature type="domain" description="DUF5110" evidence="7">
    <location>
        <begin position="630"/>
        <end position="702"/>
    </location>
</feature>
<dbReference type="EMBL" id="JBHSIT010000003">
    <property type="protein sequence ID" value="MFC4907765.1"/>
    <property type="molecule type" value="Genomic_DNA"/>
</dbReference>
<dbReference type="SUPFAM" id="SSF51445">
    <property type="entry name" value="(Trans)glycosidases"/>
    <property type="match status" value="1"/>
</dbReference>
<dbReference type="SUPFAM" id="SSF74650">
    <property type="entry name" value="Galactose mutarotase-like"/>
    <property type="match status" value="1"/>
</dbReference>
<keyword evidence="10" id="KW-1185">Reference proteome</keyword>
<organism evidence="9 10">
    <name type="scientific">Actinomadura gamaensis</name>
    <dbReference type="NCBI Taxonomy" id="1763541"/>
    <lineage>
        <taxon>Bacteria</taxon>
        <taxon>Bacillati</taxon>
        <taxon>Actinomycetota</taxon>
        <taxon>Actinomycetes</taxon>
        <taxon>Streptosporangiales</taxon>
        <taxon>Thermomonosporaceae</taxon>
        <taxon>Actinomadura</taxon>
    </lineage>
</organism>
<feature type="domain" description="Glycoside hydrolase family 31 TIM barrel" evidence="5">
    <location>
        <begin position="387"/>
        <end position="516"/>
    </location>
</feature>
<dbReference type="InterPro" id="IPR025887">
    <property type="entry name" value="Glyco_hydro_31_N_dom"/>
</dbReference>
<keyword evidence="2" id="KW-0378">Hydrolase</keyword>
<evidence type="ECO:0000256" key="2">
    <source>
        <dbReference type="RuleBase" id="RU361185"/>
    </source>
</evidence>
<feature type="chain" id="PRO_5046478052" evidence="4">
    <location>
        <begin position="28"/>
        <end position="1019"/>
    </location>
</feature>
<dbReference type="InterPro" id="IPR000322">
    <property type="entry name" value="Glyco_hydro_31_TIM"/>
</dbReference>
<dbReference type="CDD" id="cd14752">
    <property type="entry name" value="GH31_N"/>
    <property type="match status" value="1"/>
</dbReference>
<dbReference type="InterPro" id="IPR048395">
    <property type="entry name" value="Glyco_hydro_31_C"/>
</dbReference>
<reference evidence="10" key="1">
    <citation type="journal article" date="2019" name="Int. J. Syst. Evol. Microbiol.">
        <title>The Global Catalogue of Microorganisms (GCM) 10K type strain sequencing project: providing services to taxonomists for standard genome sequencing and annotation.</title>
        <authorList>
            <consortium name="The Broad Institute Genomics Platform"/>
            <consortium name="The Broad Institute Genome Sequencing Center for Infectious Disease"/>
            <person name="Wu L."/>
            <person name="Ma J."/>
        </authorList>
    </citation>
    <scope>NUCLEOTIDE SEQUENCE [LARGE SCALE GENOMIC DNA]</scope>
    <source>
        <strain evidence="10">KLKA75</strain>
    </source>
</reference>
<feature type="signal peptide" evidence="4">
    <location>
        <begin position="1"/>
        <end position="27"/>
    </location>
</feature>
<sequence length="1019" mass="109145">MRRFAQWAGLLGVAAGGLAALPGTAAAAPGGPGAEPDAGRLGPITGIHQDGATFTLDAGKAKVRVVFLKDDVFRLWTAPDGNFTDPANSPPSKPGDPAANIVVKTDYPQPRTWLRRDASSYRIGTGKITVEVRKDPALFSVRRSDGSLVWAETEPLSWDGKNTTQTLAERPDEQFVGGGEQNGSFSHRGKTVQIGVDYNWDEGGHPNSVPYYASTSGYGVLRDTFAPGSYAFTDPVVATHAENRFDAFYFVAPRKNDLKTPIDRYTELTGRPFMPPMYGLELGDSDCYLHNANRGERHTLDALKVADGYEKAGMPNGWMLVNDGYGCGYENLKETAQGLQGRNMQLGLWTENGLGKLADQVKAGQRVAKLDVAWVGDGYRFALSGCQDAYNGIQANSDARGFTWAPESWAGAQRCGVQWSGDQSGAYEYSRWQVPTYQGATLSGLAYTTGDVDGIFRGGPNTYTRDLQWKAFLPAAMTMDGWAPNDKQPWRYGEPYTSINRKYLLLRERLLPYAYTFAAEAHRTGVGATRPLALEYPNDPQAWKAGQEFLSGTDFLVAPVTADASSRDGIYLPKGSWTDYWTGRTYRGPVTLDHYSAPLDTLPLFVRAGAIVPMWPKGTLSWQTRDKSRLSLDVYPQGHSSFTAYEDDGATRQFEKGSYATQTYTVDAPHSGRGDVRVRIDAPKGSYAGMPNARAYELTVHTGSRPKAVLVNGRAVSGWSYADGVVSVSTSGPSTVILRDASAVGGVHPEDASVEASLGAEPVVAPGGAADIPVKVKGHAPSAKVTLTAPSGWTVTPRGDRTFRVQAPANASPKAYDVTANVSYKAHATTYTVRARGQVHVPYASLAAAYNNVGVTDDSNTKPGDFDGYKRSFSAQALSAAGITPGGQVKALGATFTWPSTTGTPNNVRPDGQTVPLTGTGTAVAFLGSGAGPDLGGVTLHYADGTSERRYFGFPHWGSASGLGATQVAKLPYRNNQTGKDNTPVYLFANQVPLAAGKKLVAVTLPTTTSTHLFSLAIK</sequence>
<feature type="domain" description="Glycoside hydrolase family 31 N-terminal" evidence="6">
    <location>
        <begin position="63"/>
        <end position="229"/>
    </location>
</feature>
<dbReference type="InterPro" id="IPR033403">
    <property type="entry name" value="DUF5110"/>
</dbReference>
<dbReference type="SUPFAM" id="SSF51011">
    <property type="entry name" value="Glycosyl hydrolase domain"/>
    <property type="match status" value="1"/>
</dbReference>
<dbReference type="Pfam" id="PF21365">
    <property type="entry name" value="Glyco_hydro_31_3rd"/>
    <property type="match status" value="1"/>
</dbReference>
<evidence type="ECO:0000256" key="4">
    <source>
        <dbReference type="SAM" id="SignalP"/>
    </source>
</evidence>
<dbReference type="Pfam" id="PF13802">
    <property type="entry name" value="Gal_mutarotas_2"/>
    <property type="match status" value="1"/>
</dbReference>
<proteinExistence type="inferred from homology"/>
<evidence type="ECO:0000259" key="8">
    <source>
        <dbReference type="Pfam" id="PF21365"/>
    </source>
</evidence>
<dbReference type="PANTHER" id="PTHR43863:SF2">
    <property type="entry name" value="MALTASE-GLUCOAMYLASE"/>
    <property type="match status" value="1"/>
</dbReference>